<feature type="compositionally biased region" description="Basic and acidic residues" evidence="9">
    <location>
        <begin position="1143"/>
        <end position="1157"/>
    </location>
</feature>
<feature type="compositionally biased region" description="Polar residues" evidence="9">
    <location>
        <begin position="1412"/>
        <end position="1421"/>
    </location>
</feature>
<feature type="region of interest" description="Disordered" evidence="9">
    <location>
        <begin position="1864"/>
        <end position="1883"/>
    </location>
</feature>
<feature type="region of interest" description="Disordered" evidence="9">
    <location>
        <begin position="1"/>
        <end position="106"/>
    </location>
</feature>
<feature type="region of interest" description="Disordered" evidence="9">
    <location>
        <begin position="398"/>
        <end position="448"/>
    </location>
</feature>
<proteinExistence type="predicted"/>
<feature type="compositionally biased region" description="Low complexity" evidence="9">
    <location>
        <begin position="1388"/>
        <end position="1411"/>
    </location>
</feature>
<feature type="compositionally biased region" description="Basic and acidic residues" evidence="9">
    <location>
        <begin position="624"/>
        <end position="633"/>
    </location>
</feature>
<feature type="compositionally biased region" description="Low complexity" evidence="9">
    <location>
        <begin position="2110"/>
        <end position="2125"/>
    </location>
</feature>
<feature type="compositionally biased region" description="Low complexity" evidence="9">
    <location>
        <begin position="199"/>
        <end position="213"/>
    </location>
</feature>
<feature type="compositionally biased region" description="Polar residues" evidence="9">
    <location>
        <begin position="83"/>
        <end position="96"/>
    </location>
</feature>
<feature type="region of interest" description="Disordered" evidence="9">
    <location>
        <begin position="181"/>
        <end position="267"/>
    </location>
</feature>
<evidence type="ECO:0000256" key="2">
    <source>
        <dbReference type="ARBA" id="ARBA00022723"/>
    </source>
</evidence>
<feature type="region of interest" description="Disordered" evidence="9">
    <location>
        <begin position="801"/>
        <end position="870"/>
    </location>
</feature>
<feature type="compositionally biased region" description="Polar residues" evidence="9">
    <location>
        <begin position="1459"/>
        <end position="1469"/>
    </location>
</feature>
<dbReference type="GO" id="GO:0005654">
    <property type="term" value="C:nucleoplasm"/>
    <property type="evidence" value="ECO:0007669"/>
    <property type="project" value="TreeGrafter"/>
</dbReference>
<feature type="compositionally biased region" description="Low complexity" evidence="9">
    <location>
        <begin position="1023"/>
        <end position="1032"/>
    </location>
</feature>
<feature type="compositionally biased region" description="Low complexity" evidence="9">
    <location>
        <begin position="2087"/>
        <end position="2103"/>
    </location>
</feature>
<dbReference type="PROSITE" id="PS01302">
    <property type="entry name" value="UPF0758"/>
    <property type="match status" value="1"/>
</dbReference>
<feature type="region of interest" description="Disordered" evidence="9">
    <location>
        <begin position="121"/>
        <end position="161"/>
    </location>
</feature>
<dbReference type="InterPro" id="IPR036236">
    <property type="entry name" value="Znf_C2H2_sf"/>
</dbReference>
<feature type="compositionally biased region" description="Low complexity" evidence="9">
    <location>
        <begin position="1924"/>
        <end position="1944"/>
    </location>
</feature>
<feature type="compositionally biased region" description="Low complexity" evidence="9">
    <location>
        <begin position="991"/>
        <end position="1001"/>
    </location>
</feature>
<feature type="region of interest" description="Disordered" evidence="9">
    <location>
        <begin position="624"/>
        <end position="647"/>
    </location>
</feature>
<evidence type="ECO:0000256" key="3">
    <source>
        <dbReference type="ARBA" id="ARBA00022737"/>
    </source>
</evidence>
<feature type="region of interest" description="Disordered" evidence="9">
    <location>
        <begin position="1376"/>
        <end position="1532"/>
    </location>
</feature>
<feature type="region of interest" description="Disordered" evidence="9">
    <location>
        <begin position="1079"/>
        <end position="1116"/>
    </location>
</feature>
<dbReference type="Gene3D" id="3.30.160.60">
    <property type="entry name" value="Classic Zinc Finger"/>
    <property type="match status" value="3"/>
</dbReference>
<feature type="region of interest" description="Disordered" evidence="9">
    <location>
        <begin position="1738"/>
        <end position="1759"/>
    </location>
</feature>
<dbReference type="GO" id="GO:0000978">
    <property type="term" value="F:RNA polymerase II cis-regulatory region sequence-specific DNA binding"/>
    <property type="evidence" value="ECO:0007669"/>
    <property type="project" value="TreeGrafter"/>
</dbReference>
<evidence type="ECO:0000256" key="5">
    <source>
        <dbReference type="ARBA" id="ARBA00023015"/>
    </source>
</evidence>
<dbReference type="GO" id="GO:0001227">
    <property type="term" value="F:DNA-binding transcription repressor activity, RNA polymerase II-specific"/>
    <property type="evidence" value="ECO:0007669"/>
    <property type="project" value="TreeGrafter"/>
</dbReference>
<accession>A0A553PH07</accession>
<feature type="compositionally biased region" description="Basic and acidic residues" evidence="9">
    <location>
        <begin position="1165"/>
        <end position="1181"/>
    </location>
</feature>
<feature type="compositionally biased region" description="Low complexity" evidence="9">
    <location>
        <begin position="47"/>
        <end position="69"/>
    </location>
</feature>
<protein>
    <recommendedName>
        <fullName evidence="10">C2H2-type domain-containing protein</fullName>
    </recommendedName>
</protein>
<name>A0A553PH07_TIGCA</name>
<evidence type="ECO:0000256" key="6">
    <source>
        <dbReference type="ARBA" id="ARBA00023163"/>
    </source>
</evidence>
<feature type="region of interest" description="Disordered" evidence="9">
    <location>
        <begin position="540"/>
        <end position="570"/>
    </location>
</feature>
<feature type="region of interest" description="Disordered" evidence="9">
    <location>
        <begin position="2084"/>
        <end position="2128"/>
    </location>
</feature>
<feature type="compositionally biased region" description="Polar residues" evidence="9">
    <location>
        <begin position="246"/>
        <end position="257"/>
    </location>
</feature>
<dbReference type="OMA" id="VECERAD"/>
<dbReference type="PROSITE" id="PS00028">
    <property type="entry name" value="ZINC_FINGER_C2H2_1"/>
    <property type="match status" value="3"/>
</dbReference>
<feature type="compositionally biased region" description="Polar residues" evidence="9">
    <location>
        <begin position="2205"/>
        <end position="2223"/>
    </location>
</feature>
<dbReference type="SUPFAM" id="SSF57667">
    <property type="entry name" value="beta-beta-alpha zinc fingers"/>
    <property type="match status" value="2"/>
</dbReference>
<reference evidence="11 12" key="1">
    <citation type="journal article" date="2018" name="Nat. Ecol. Evol.">
        <title>Genomic signatures of mitonuclear coevolution across populations of Tigriopus californicus.</title>
        <authorList>
            <person name="Barreto F.S."/>
            <person name="Watson E.T."/>
            <person name="Lima T.G."/>
            <person name="Willett C.S."/>
            <person name="Edmands S."/>
            <person name="Li W."/>
            <person name="Burton R.S."/>
        </authorList>
    </citation>
    <scope>NUCLEOTIDE SEQUENCE [LARGE SCALE GENOMIC DNA]</scope>
    <source>
        <strain evidence="11 12">San Diego</strain>
    </source>
</reference>
<feature type="domain" description="C2H2-type" evidence="10">
    <location>
        <begin position="1713"/>
        <end position="1747"/>
    </location>
</feature>
<dbReference type="Proteomes" id="UP000318571">
    <property type="component" value="Chromosome 5"/>
</dbReference>
<keyword evidence="8" id="KW-0863">Zinc-finger</keyword>
<feature type="compositionally biased region" description="Basic and acidic residues" evidence="9">
    <location>
        <begin position="1446"/>
        <end position="1458"/>
    </location>
</feature>
<feature type="region of interest" description="Disordered" evidence="9">
    <location>
        <begin position="681"/>
        <end position="748"/>
    </location>
</feature>
<feature type="region of interest" description="Disordered" evidence="9">
    <location>
        <begin position="281"/>
        <end position="359"/>
    </location>
</feature>
<dbReference type="PANTHER" id="PTHR24399">
    <property type="entry name" value="ZINC FINGER AND BTB DOMAIN-CONTAINING"/>
    <property type="match status" value="1"/>
</dbReference>
<feature type="region of interest" description="Disordered" evidence="9">
    <location>
        <begin position="1298"/>
        <end position="1333"/>
    </location>
</feature>
<keyword evidence="4" id="KW-0862">Zinc</keyword>
<feature type="compositionally biased region" description="Basic residues" evidence="9">
    <location>
        <begin position="70"/>
        <end position="79"/>
    </location>
</feature>
<feature type="compositionally biased region" description="Polar residues" evidence="9">
    <location>
        <begin position="214"/>
        <end position="225"/>
    </location>
</feature>
<evidence type="ECO:0000256" key="9">
    <source>
        <dbReference type="SAM" id="MobiDB-lite"/>
    </source>
</evidence>
<evidence type="ECO:0000256" key="8">
    <source>
        <dbReference type="PROSITE-ProRule" id="PRU00042"/>
    </source>
</evidence>
<feature type="compositionally biased region" description="Basic and acidic residues" evidence="9">
    <location>
        <begin position="546"/>
        <end position="560"/>
    </location>
</feature>
<dbReference type="EMBL" id="VCGU01000004">
    <property type="protein sequence ID" value="TRY76970.1"/>
    <property type="molecule type" value="Genomic_DNA"/>
</dbReference>
<evidence type="ECO:0000313" key="12">
    <source>
        <dbReference type="Proteomes" id="UP000318571"/>
    </source>
</evidence>
<feature type="compositionally biased region" description="Gly residues" evidence="9">
    <location>
        <begin position="1747"/>
        <end position="1756"/>
    </location>
</feature>
<keyword evidence="5" id="KW-0805">Transcription regulation</keyword>
<evidence type="ECO:0000256" key="7">
    <source>
        <dbReference type="ARBA" id="ARBA00023242"/>
    </source>
</evidence>
<keyword evidence="7" id="KW-0539">Nucleus</keyword>
<feature type="compositionally biased region" description="Polar residues" evidence="9">
    <location>
        <begin position="1893"/>
        <end position="1905"/>
    </location>
</feature>
<keyword evidence="6" id="KW-0804">Transcription</keyword>
<dbReference type="PANTHER" id="PTHR24399:SF23">
    <property type="entry name" value="C2H2-TYPE DOMAIN-CONTAINING PROTEIN"/>
    <property type="match status" value="1"/>
</dbReference>
<feature type="compositionally biased region" description="Polar residues" evidence="9">
    <location>
        <begin position="832"/>
        <end position="843"/>
    </location>
</feature>
<evidence type="ECO:0000256" key="1">
    <source>
        <dbReference type="ARBA" id="ARBA00004123"/>
    </source>
</evidence>
<dbReference type="PROSITE" id="PS50157">
    <property type="entry name" value="ZINC_FINGER_C2H2_2"/>
    <property type="match status" value="4"/>
</dbReference>
<feature type="domain" description="C2H2-type" evidence="10">
    <location>
        <begin position="1631"/>
        <end position="1659"/>
    </location>
</feature>
<feature type="compositionally biased region" description="Basic and acidic residues" evidence="9">
    <location>
        <begin position="422"/>
        <end position="445"/>
    </location>
</feature>
<gene>
    <name evidence="11" type="ORF">TCAL_02683</name>
</gene>
<evidence type="ECO:0000259" key="10">
    <source>
        <dbReference type="PROSITE" id="PS50157"/>
    </source>
</evidence>
<comment type="subcellular location">
    <subcellularLocation>
        <location evidence="1">Nucleus</location>
    </subcellularLocation>
</comment>
<organism evidence="11 12">
    <name type="scientific">Tigriopus californicus</name>
    <name type="common">Marine copepod</name>
    <dbReference type="NCBI Taxonomy" id="6832"/>
    <lineage>
        <taxon>Eukaryota</taxon>
        <taxon>Metazoa</taxon>
        <taxon>Ecdysozoa</taxon>
        <taxon>Arthropoda</taxon>
        <taxon>Crustacea</taxon>
        <taxon>Multicrustacea</taxon>
        <taxon>Hexanauplia</taxon>
        <taxon>Copepoda</taxon>
        <taxon>Harpacticoida</taxon>
        <taxon>Harpacticidae</taxon>
        <taxon>Tigriopus</taxon>
    </lineage>
</organism>
<feature type="compositionally biased region" description="Polar residues" evidence="9">
    <location>
        <begin position="1"/>
        <end position="18"/>
    </location>
</feature>
<feature type="compositionally biased region" description="Basic and acidic residues" evidence="9">
    <location>
        <begin position="735"/>
        <end position="748"/>
    </location>
</feature>
<feature type="compositionally biased region" description="Low complexity" evidence="9">
    <location>
        <begin position="1494"/>
        <end position="1509"/>
    </location>
</feature>
<keyword evidence="12" id="KW-1185">Reference proteome</keyword>
<feature type="compositionally biased region" description="Low complexity" evidence="9">
    <location>
        <begin position="1298"/>
        <end position="1312"/>
    </location>
</feature>
<feature type="domain" description="C2H2-type" evidence="10">
    <location>
        <begin position="1685"/>
        <end position="1712"/>
    </location>
</feature>
<feature type="compositionally biased region" description="Low complexity" evidence="9">
    <location>
        <begin position="853"/>
        <end position="863"/>
    </location>
</feature>
<feature type="compositionally biased region" description="Basic and acidic residues" evidence="9">
    <location>
        <begin position="812"/>
        <end position="824"/>
    </location>
</feature>
<feature type="region of interest" description="Disordered" evidence="9">
    <location>
        <begin position="967"/>
        <end position="1053"/>
    </location>
</feature>
<feature type="compositionally biased region" description="Acidic residues" evidence="9">
    <location>
        <begin position="973"/>
        <end position="990"/>
    </location>
</feature>
<keyword evidence="3" id="KW-0677">Repeat</keyword>
<feature type="domain" description="C2H2-type" evidence="10">
    <location>
        <begin position="2283"/>
        <end position="2309"/>
    </location>
</feature>
<keyword evidence="2" id="KW-0479">Metal-binding</keyword>
<comment type="caution">
    <text evidence="11">The sequence shown here is derived from an EMBL/GenBank/DDBJ whole genome shotgun (WGS) entry which is preliminary data.</text>
</comment>
<feature type="region of interest" description="Disordered" evidence="9">
    <location>
        <begin position="1143"/>
        <end position="1194"/>
    </location>
</feature>
<dbReference type="SMART" id="SM00355">
    <property type="entry name" value="ZnF_C2H2"/>
    <property type="match status" value="6"/>
</dbReference>
<evidence type="ECO:0000256" key="4">
    <source>
        <dbReference type="ARBA" id="ARBA00022833"/>
    </source>
</evidence>
<feature type="compositionally biased region" description="Polar residues" evidence="9">
    <location>
        <begin position="694"/>
        <end position="704"/>
    </location>
</feature>
<feature type="compositionally biased region" description="Polar residues" evidence="9">
    <location>
        <begin position="284"/>
        <end position="313"/>
    </location>
</feature>
<dbReference type="InterPro" id="IPR013087">
    <property type="entry name" value="Znf_C2H2_type"/>
</dbReference>
<feature type="region of interest" description="Disordered" evidence="9">
    <location>
        <begin position="2195"/>
        <end position="2223"/>
    </location>
</feature>
<feature type="compositionally biased region" description="Polar residues" evidence="9">
    <location>
        <begin position="1510"/>
        <end position="1519"/>
    </location>
</feature>
<feature type="region of interest" description="Disordered" evidence="9">
    <location>
        <begin position="1893"/>
        <end position="1952"/>
    </location>
</feature>
<sequence length="2309" mass="251886">MLHQGNNTNNGAGPTSSRPMRVRPSNEEHHQQLQRSMYNQQQHHHQQQQQQHQQYVQQQQQHQQQLIYPHHLHHHHHHPIATTGANDAQFSSSGPNSKYPGHQNFLPLPPLHPETIPATVGHHTNVADGGLPQDPGYYQSHPGYGGYDNSRSNRPFMTTPLVPDEELSSMLQSYLDTASPQSYLHGEGQHVPPQVPPRSHSTASSSSTSPASSFHGQSPSQQSVDSGFGGEFYAASPGLHRGPASGYSNSSNNTNHSRPGLTRMDDHSDLYSNADYFRVPSLPTGLNQDSHPNHNAGTAQANDCSYEGANQANDGHVTSEASPLRSESVVNEEASRSGRGVNYESPPTDHHHHQHHHQDQDLSLIVDQVLDSIDEQFSPPATNSVPASTTTVPIHSRYEGPEEASSSSWGVPFQTRVVPSTKADEVSKEGEEEKEGTRLNEKHPGMDCQVSRQRGKALELEQEGGSLQLCDNCGNTVVISGSSASNSALGQIQCGGCGMVLEHNELESQAIVLEECEQIEDAITIPANTIDGENELSRLAPTTGRIGDEASGERTRKNPFDRSLTSSSVPPRPRVVAVARPLVKLDQTSSTNRDIPKTTTVRTIGVVEPRVVVKIPWTRVKDVPSNLEHRQPDESDDCNGQKHSPRKTLIEGTLTHGKEVVEGKNGAPVKNDILQKRATHNRIETTAIEGNQGIGTKSNKSQTPLEHPHRKSNTGIEGGENTFRNHQGTNRKRQQIREDANGTKRSRLDKTFQLTAELPEHFKLALQERLHVVPQELLNVYIENEVQEQHDHVDGAILKQVETKNTKLRHGPRLDSSRGRCSRDQRKKNTKPRNTPPVNGTHQNDMKRKRTRSSSPSSSSSSSNEFENASDEMGIKINPLKLIRRFVPGTRHEEYKIEAEVKHGDVVDLVSDDESTDLNEDFFKERVPHLKVTKAVSVAPLKDMRVLVKKLTEQDISEFIAKKQEISDNDASLSEDDAAMGPPDQDDFQGEDSSSCDSLSSYDEEPEFPQWKGNEPMRGFDDLSSTSSSSLSGDALPKLPREQKSVNSSRGSRFEKHFHQYRASAKEALGMLPMLSSVETRSKSRGAPTPTFGVVPPPQTWSERGPFTNRPIPIPSYSNQGTTMLALRKDDINTVANTLHSLLKLDDGRTSPSEKRAKPTSPSPSKRDIEGKGTSDKERAHLNSPPIPDKEASGVQNQPLLLESPTFMDAAAPSPSPETTISGLNDFGVISTTTTTSTGGSSDVGVATTRATPNANESFIESLQDSNATTSHPNYADLFDKALETFDPVNAHDLSDLTSTLHSSNNQPSSSSITNGIPVVASASDGDNNNKLRDQHHLSMPVLFQDDNSSAIQDLSSILAYPSTIDLNQLSSSHATAAIPHPSNPNLTTTTTITTTSTSTSSMSISPSSTTAMNVESTPSVALSEINHNHPSGDNNSSSPVTSPSSDKENERNTENPHQKNSIQQQDVGKSSDDASGKNNGDESDDDIVCLTPLQNSSNANSQSNALNNGSTTDVNGVSGSKIEPNRGGRPRRYYKSIDELEQKAVMLLQKKNHNLMNMSHEAIIASIKAELTSANDPSVSSKRQKADFNDQPIEDSKWLYCDRPKCNFWTRKERRMERHRQSHMPDCRAFKCPDCGVRFYSLPKMLSHDRKFHTGDKDYECKICEAEVTDISVHMRIHRTEKDFPCDICPLSFRHKNSLVRHLVQHSGERPFRCQYCDASFALVAKIRDHVKKKHPNMPLHINERGGTGGPGSGGVSSKNRPLLPAPPKGQIIPTPIQPGATNQGYARILPNLNQSAPFQTAPSGPVTFLAQGPNGSMYFITNPMAPSTPAPAALPAATTTTQFLVANQNGGFQLVQASQPILSQPQHQQPPPHHPSSGIVQTFFNGSAQTSLIIPPNQQSGSSFHHHQEPPRSTAFPTSTNPAQQPIFIQAPPTSSIGSSSHSGGGCHVATGSELILPSMSTPPTSSCTPQSFASSLLSPRDAAMLTVSTPDFPTPEPSQEPLLDIPSAEEVPSSEDHPYSPTFAHTESLSGFSTNEQITFEVSAANGSSSQPSSLTVHTGNGQTMQVDILERAILEIPELQQLTSSSGIESNNTTTTTPEANEEEIPSSMPRSSSAMCSSSSREIESTSINNTFFNPSSSSATTTDSLVCKQEPTEQTWPGNMAVSQDKHLLGIPRLHDGSSSEQSNKDNLIRASSFGPRTPSLQAQDQKVKQETLTSPKQPKKMLLSVVPLSRLMGPDPDVVEIDDSEEEELASLEADEPHSVVECERADLVGGLQDPFQCVKCGRRYKYESFLKVHQRRPCATT</sequence>
<dbReference type="GO" id="GO:0008270">
    <property type="term" value="F:zinc ion binding"/>
    <property type="evidence" value="ECO:0007669"/>
    <property type="project" value="UniProtKB-KW"/>
</dbReference>
<evidence type="ECO:0000313" key="11">
    <source>
        <dbReference type="EMBL" id="TRY76970.1"/>
    </source>
</evidence>
<dbReference type="InterPro" id="IPR020891">
    <property type="entry name" value="UPF0758_CS"/>
</dbReference>
<dbReference type="STRING" id="6832.A0A553PH07"/>